<dbReference type="PANTHER" id="PTHR12001:SF69">
    <property type="entry name" value="ALL TRANS-POLYPRENYL-DIPHOSPHATE SYNTHASE PDSS1"/>
    <property type="match status" value="1"/>
</dbReference>
<dbReference type="InterPro" id="IPR000092">
    <property type="entry name" value="Polyprenyl_synt"/>
</dbReference>
<proteinExistence type="inferred from homology"/>
<keyword evidence="5" id="KW-0460">Magnesium</keyword>
<dbReference type="AlphaFoldDB" id="A0A0P6YI71"/>
<protein>
    <submittedName>
        <fullName evidence="7">Polyprenyl synthetase</fullName>
    </submittedName>
</protein>
<dbReference type="RefSeq" id="WP_054532517.1">
    <property type="nucleotide sequence ID" value="NZ_LGKP01000003.1"/>
</dbReference>
<dbReference type="Pfam" id="PF00348">
    <property type="entry name" value="polyprenyl_synt"/>
    <property type="match status" value="1"/>
</dbReference>
<dbReference type="InterPro" id="IPR008949">
    <property type="entry name" value="Isoprenoid_synthase_dom_sf"/>
</dbReference>
<dbReference type="InterPro" id="IPR033749">
    <property type="entry name" value="Polyprenyl_synt_CS"/>
</dbReference>
<dbReference type="CDD" id="cd00685">
    <property type="entry name" value="Trans_IPPS_HT"/>
    <property type="match status" value="1"/>
</dbReference>
<organism evidence="7 8">
    <name type="scientific">Herpetosiphon geysericola</name>
    <dbReference type="NCBI Taxonomy" id="70996"/>
    <lineage>
        <taxon>Bacteria</taxon>
        <taxon>Bacillati</taxon>
        <taxon>Chloroflexota</taxon>
        <taxon>Chloroflexia</taxon>
        <taxon>Herpetosiphonales</taxon>
        <taxon>Herpetosiphonaceae</taxon>
        <taxon>Herpetosiphon</taxon>
    </lineage>
</organism>
<dbReference type="PANTHER" id="PTHR12001">
    <property type="entry name" value="GERANYLGERANYL PYROPHOSPHATE SYNTHASE"/>
    <property type="match status" value="1"/>
</dbReference>
<dbReference type="OrthoDB" id="9805316at2"/>
<dbReference type="PROSITE" id="PS00444">
    <property type="entry name" value="POLYPRENYL_SYNTHASE_2"/>
    <property type="match status" value="1"/>
</dbReference>
<dbReference type="Proteomes" id="UP000050277">
    <property type="component" value="Unassembled WGS sequence"/>
</dbReference>
<comment type="cofactor">
    <cofactor evidence="1">
        <name>Mg(2+)</name>
        <dbReference type="ChEBI" id="CHEBI:18420"/>
    </cofactor>
</comment>
<dbReference type="Gene3D" id="1.10.600.10">
    <property type="entry name" value="Farnesyl Diphosphate Synthase"/>
    <property type="match status" value="1"/>
</dbReference>
<evidence type="ECO:0000256" key="1">
    <source>
        <dbReference type="ARBA" id="ARBA00001946"/>
    </source>
</evidence>
<evidence type="ECO:0000256" key="4">
    <source>
        <dbReference type="ARBA" id="ARBA00022723"/>
    </source>
</evidence>
<dbReference type="GO" id="GO:0008299">
    <property type="term" value="P:isoprenoid biosynthetic process"/>
    <property type="evidence" value="ECO:0007669"/>
    <property type="project" value="InterPro"/>
</dbReference>
<keyword evidence="8" id="KW-1185">Reference proteome</keyword>
<dbReference type="EMBL" id="LGKP01000003">
    <property type="protein sequence ID" value="KPL91929.1"/>
    <property type="molecule type" value="Genomic_DNA"/>
</dbReference>
<keyword evidence="4" id="KW-0479">Metal-binding</keyword>
<dbReference type="PROSITE" id="PS00723">
    <property type="entry name" value="POLYPRENYL_SYNTHASE_1"/>
    <property type="match status" value="1"/>
</dbReference>
<evidence type="ECO:0000313" key="8">
    <source>
        <dbReference type="Proteomes" id="UP000050277"/>
    </source>
</evidence>
<accession>A0A0P6YI71</accession>
<evidence type="ECO:0000256" key="2">
    <source>
        <dbReference type="ARBA" id="ARBA00006706"/>
    </source>
</evidence>
<evidence type="ECO:0000256" key="3">
    <source>
        <dbReference type="ARBA" id="ARBA00022679"/>
    </source>
</evidence>
<dbReference type="GO" id="GO:0046872">
    <property type="term" value="F:metal ion binding"/>
    <property type="evidence" value="ECO:0007669"/>
    <property type="project" value="UniProtKB-KW"/>
</dbReference>
<keyword evidence="3 6" id="KW-0808">Transferase</keyword>
<dbReference type="SUPFAM" id="SSF48576">
    <property type="entry name" value="Terpenoid synthases"/>
    <property type="match status" value="1"/>
</dbReference>
<evidence type="ECO:0000313" key="7">
    <source>
        <dbReference type="EMBL" id="KPL91929.1"/>
    </source>
</evidence>
<gene>
    <name evidence="7" type="ORF">SE18_00830</name>
</gene>
<dbReference type="SFLD" id="SFLDS00005">
    <property type="entry name" value="Isoprenoid_Synthase_Type_I"/>
    <property type="match status" value="1"/>
</dbReference>
<reference evidence="7 8" key="1">
    <citation type="submission" date="2015-07" db="EMBL/GenBank/DDBJ databases">
        <title>Whole genome sequence of Herpetosiphon geysericola DSM 7119.</title>
        <authorList>
            <person name="Hemp J."/>
            <person name="Ward L.M."/>
            <person name="Pace L.A."/>
            <person name="Fischer W.W."/>
        </authorList>
    </citation>
    <scope>NUCLEOTIDE SEQUENCE [LARGE SCALE GENOMIC DNA]</scope>
    <source>
        <strain evidence="7 8">DSM 7119</strain>
    </source>
</reference>
<sequence length="326" mass="35213">MTHTLKQLEIPSTLRHDLQAVEDRIMHRVESQSALITAAGQHLVSSGGKRLRAMMVLLASQLGRYRLSDSLHAATAVELIHAASLVHDDLVDDADRRRGKVTVHAKWDQGVALMVGDYLFAVAAGEMALAPDPRVIQIFAESVMTISASELHPVMATLPTATALEQYYAKIGGKTAALFEAAAAAGMVCGGGSPEEIEAAARYGYDIGLAFQIVDDILDFVSTEETLGKPAGNDLREGTITLPLILAVKDHHEHPLVNLLDRYEQLSDAQVEQAISQVKQLGGIDQAIAEARSITQRGLAALDIFPPSAAKELLREIADYVLDRHF</sequence>
<evidence type="ECO:0000256" key="5">
    <source>
        <dbReference type="ARBA" id="ARBA00022842"/>
    </source>
</evidence>
<dbReference type="GO" id="GO:0004659">
    <property type="term" value="F:prenyltransferase activity"/>
    <property type="evidence" value="ECO:0007669"/>
    <property type="project" value="InterPro"/>
</dbReference>
<comment type="caution">
    <text evidence="7">The sequence shown here is derived from an EMBL/GenBank/DDBJ whole genome shotgun (WGS) entry which is preliminary data.</text>
</comment>
<dbReference type="STRING" id="70996.SE18_00830"/>
<name>A0A0P6YI71_9CHLR</name>
<comment type="similarity">
    <text evidence="2 6">Belongs to the FPP/GGPP synthase family.</text>
</comment>
<evidence type="ECO:0000256" key="6">
    <source>
        <dbReference type="RuleBase" id="RU004466"/>
    </source>
</evidence>